<dbReference type="SUPFAM" id="SSF55874">
    <property type="entry name" value="ATPase domain of HSP90 chaperone/DNA topoisomerase II/histidine kinase"/>
    <property type="match status" value="1"/>
</dbReference>
<evidence type="ECO:0000256" key="7">
    <source>
        <dbReference type="SAM" id="MobiDB-lite"/>
    </source>
</evidence>
<keyword evidence="5" id="KW-0418">Kinase</keyword>
<dbReference type="InterPro" id="IPR000014">
    <property type="entry name" value="PAS"/>
</dbReference>
<evidence type="ECO:0000256" key="2">
    <source>
        <dbReference type="ARBA" id="ARBA00012438"/>
    </source>
</evidence>
<protein>
    <recommendedName>
        <fullName evidence="2">histidine kinase</fullName>
        <ecNumber evidence="2">2.7.13.3</ecNumber>
    </recommendedName>
</protein>
<dbReference type="Gene3D" id="3.30.565.10">
    <property type="entry name" value="Histidine kinase-like ATPase, C-terminal domain"/>
    <property type="match status" value="1"/>
</dbReference>
<evidence type="ECO:0000256" key="5">
    <source>
        <dbReference type="ARBA" id="ARBA00022777"/>
    </source>
</evidence>
<dbReference type="PANTHER" id="PTHR43047">
    <property type="entry name" value="TWO-COMPONENT HISTIDINE PROTEIN KINASE"/>
    <property type="match status" value="1"/>
</dbReference>
<dbReference type="InterPro" id="IPR003594">
    <property type="entry name" value="HATPase_dom"/>
</dbReference>
<reference evidence="9 10" key="1">
    <citation type="submission" date="2019-12" db="EMBL/GenBank/DDBJ databases">
        <title>Nitratireductor arenosus sp. nov., Isolated from sea sand, Jeju island, South Korea.</title>
        <authorList>
            <person name="Kim W."/>
        </authorList>
    </citation>
    <scope>NUCLEOTIDE SEQUENCE [LARGE SCALE GENOMIC DNA]</scope>
    <source>
        <strain evidence="9 10">CAU 1489</strain>
    </source>
</reference>
<dbReference type="SUPFAM" id="SSF55785">
    <property type="entry name" value="PYP-like sensor domain (PAS domain)"/>
    <property type="match status" value="2"/>
</dbReference>
<comment type="catalytic activity">
    <reaction evidence="1">
        <text>ATP + protein L-histidine = ADP + protein N-phospho-L-histidine.</text>
        <dbReference type="EC" id="2.7.13.3"/>
    </reaction>
</comment>
<gene>
    <name evidence="9" type="ORF">GN330_06315</name>
</gene>
<evidence type="ECO:0000259" key="8">
    <source>
        <dbReference type="PROSITE" id="PS50109"/>
    </source>
</evidence>
<dbReference type="GO" id="GO:0009927">
    <property type="term" value="F:histidine phosphotransfer kinase activity"/>
    <property type="evidence" value="ECO:0007669"/>
    <property type="project" value="TreeGrafter"/>
</dbReference>
<evidence type="ECO:0000313" key="9">
    <source>
        <dbReference type="EMBL" id="MVA96862.1"/>
    </source>
</evidence>
<dbReference type="PRINTS" id="PR00344">
    <property type="entry name" value="BCTRLSENSOR"/>
</dbReference>
<dbReference type="InterPro" id="IPR036890">
    <property type="entry name" value="HATPase_C_sf"/>
</dbReference>
<dbReference type="SMART" id="SM00091">
    <property type="entry name" value="PAS"/>
    <property type="match status" value="3"/>
</dbReference>
<dbReference type="EC" id="2.7.13.3" evidence="2"/>
<feature type="compositionally biased region" description="Basic and acidic residues" evidence="7">
    <location>
        <begin position="13"/>
        <end position="24"/>
    </location>
</feature>
<dbReference type="InterPro" id="IPR005467">
    <property type="entry name" value="His_kinase_dom"/>
</dbReference>
<dbReference type="Pfam" id="PF02518">
    <property type="entry name" value="HATPase_c"/>
    <property type="match status" value="1"/>
</dbReference>
<feature type="compositionally biased region" description="Polar residues" evidence="7">
    <location>
        <begin position="1"/>
        <end position="10"/>
    </location>
</feature>
<dbReference type="SMART" id="SM00388">
    <property type="entry name" value="HisKA"/>
    <property type="match status" value="1"/>
</dbReference>
<dbReference type="PROSITE" id="PS50109">
    <property type="entry name" value="HIS_KIN"/>
    <property type="match status" value="1"/>
</dbReference>
<dbReference type="InterPro" id="IPR036097">
    <property type="entry name" value="HisK_dim/P_sf"/>
</dbReference>
<dbReference type="Pfam" id="PF12860">
    <property type="entry name" value="PAS_7"/>
    <property type="match status" value="2"/>
</dbReference>
<dbReference type="SMART" id="SM00387">
    <property type="entry name" value="HATPase_c"/>
    <property type="match status" value="1"/>
</dbReference>
<evidence type="ECO:0000256" key="1">
    <source>
        <dbReference type="ARBA" id="ARBA00000085"/>
    </source>
</evidence>
<dbReference type="AlphaFoldDB" id="A0A844QC96"/>
<feature type="region of interest" description="Disordered" evidence="7">
    <location>
        <begin position="1"/>
        <end position="24"/>
    </location>
</feature>
<dbReference type="GO" id="GO:0000155">
    <property type="term" value="F:phosphorelay sensor kinase activity"/>
    <property type="evidence" value="ECO:0007669"/>
    <property type="project" value="InterPro"/>
</dbReference>
<evidence type="ECO:0000256" key="3">
    <source>
        <dbReference type="ARBA" id="ARBA00022553"/>
    </source>
</evidence>
<organism evidence="9 10">
    <name type="scientific">Nitratireductor arenosus</name>
    <dbReference type="NCBI Taxonomy" id="2682096"/>
    <lineage>
        <taxon>Bacteria</taxon>
        <taxon>Pseudomonadati</taxon>
        <taxon>Pseudomonadota</taxon>
        <taxon>Alphaproteobacteria</taxon>
        <taxon>Hyphomicrobiales</taxon>
        <taxon>Phyllobacteriaceae</taxon>
        <taxon>Nitratireductor</taxon>
    </lineage>
</organism>
<feature type="coiled-coil region" evidence="6">
    <location>
        <begin position="106"/>
        <end position="133"/>
    </location>
</feature>
<evidence type="ECO:0000256" key="6">
    <source>
        <dbReference type="SAM" id="Coils"/>
    </source>
</evidence>
<dbReference type="InterPro" id="IPR004358">
    <property type="entry name" value="Sig_transdc_His_kin-like_C"/>
</dbReference>
<dbReference type="SUPFAM" id="SSF47384">
    <property type="entry name" value="Homodimeric domain of signal transducing histidine kinase"/>
    <property type="match status" value="1"/>
</dbReference>
<dbReference type="CDD" id="cd00082">
    <property type="entry name" value="HisKA"/>
    <property type="match status" value="1"/>
</dbReference>
<dbReference type="RefSeq" id="WP_156711757.1">
    <property type="nucleotide sequence ID" value="NZ_WPHG01000001.1"/>
</dbReference>
<dbReference type="InterPro" id="IPR003661">
    <property type="entry name" value="HisK_dim/P_dom"/>
</dbReference>
<proteinExistence type="predicted"/>
<dbReference type="PANTHER" id="PTHR43047:SF72">
    <property type="entry name" value="OSMOSENSING HISTIDINE PROTEIN KINASE SLN1"/>
    <property type="match status" value="1"/>
</dbReference>
<dbReference type="InterPro" id="IPR035965">
    <property type="entry name" value="PAS-like_dom_sf"/>
</dbReference>
<sequence length="852" mass="93383">MRGQGPQDSGISGHDKRARTADRPDYAGSRRVRLRIAAGAGLACYLSSTILARAQDIPKAGFDAFGDTAFGASEVIQIATFAGVMGAAMVSAIWLIRERGRIAAENLVLRERIAELNAAVQRAEAMLTTKDQRTVVWSGERHKPDLVGTLSAAPGVPDERSSFLAFGRWLTARSAAMLDNAIAALRETGTSFDLVVEAQSGTLLEVLGRKSTSHAIVRFLSLTRRQTEHAALKADHAALAVDHEAVLALVASLDMPFWLRSETGRLRTVNAAYAAAVDCDTPDAAIAQGKELLATQARENIARQHLTEPALHRNLPAVVDGDRRLYSVTSVCANGVAAGLAVDKSDIEALRAEYERTVKSHAETLDQLSTAVAIYDADQKLRFFNQAFQKLWELDSAFLEARPDNTMFLDRLRSDGKLAEQPEWRRWKENLLSAYRAVEPQEHWWHIPDGRTIRVVASAHPQGGVTWVFENMTERFDLESRYNAAVRVQGETLDNLAEGVAVFGPDGRVRLFNPAFIALWRLDGAEIGTNTHIAKIRDACERNCPQSPWTDFVAAVTGFDDERLETHGKTELVDGTILSYAMIPLPNGQVMTTFVDVTDGVNFERALQDKNEALQKADQLKNDFVQHVSYELRSPLTNIIGFTELLMMPDTGPLNERQRDYVDHIASSSSVLLTIVNDILDLATVDAGIMQLEIGEVQVTRIVGEAAELIGEKLREHQIAIAVDTKEAPPSLHADENRLRQILFNLLSNAANYAPERSTIALTCRMTGDQVEFRVHDDGPGMPPEILDAAFERFEPHANGGRRRGAGLGLSIVKSFVELHGGSVEIDTGEARGTTVTCRFPVAPKGVRAAAE</sequence>
<dbReference type="Gene3D" id="3.30.450.20">
    <property type="entry name" value="PAS domain"/>
    <property type="match status" value="2"/>
</dbReference>
<dbReference type="Pfam" id="PF00512">
    <property type="entry name" value="HisKA"/>
    <property type="match status" value="1"/>
</dbReference>
<evidence type="ECO:0000313" key="10">
    <source>
        <dbReference type="Proteomes" id="UP000463224"/>
    </source>
</evidence>
<evidence type="ECO:0000256" key="4">
    <source>
        <dbReference type="ARBA" id="ARBA00022679"/>
    </source>
</evidence>
<name>A0A844QC96_9HYPH</name>
<dbReference type="GO" id="GO:0005886">
    <property type="term" value="C:plasma membrane"/>
    <property type="evidence" value="ECO:0007669"/>
    <property type="project" value="TreeGrafter"/>
</dbReference>
<dbReference type="EMBL" id="WPHG01000001">
    <property type="protein sequence ID" value="MVA96862.1"/>
    <property type="molecule type" value="Genomic_DNA"/>
</dbReference>
<dbReference type="Proteomes" id="UP000463224">
    <property type="component" value="Unassembled WGS sequence"/>
</dbReference>
<keyword evidence="3" id="KW-0597">Phosphoprotein</keyword>
<comment type="caution">
    <text evidence="9">The sequence shown here is derived from an EMBL/GenBank/DDBJ whole genome shotgun (WGS) entry which is preliminary data.</text>
</comment>
<feature type="domain" description="Histidine kinase" evidence="8">
    <location>
        <begin position="627"/>
        <end position="844"/>
    </location>
</feature>
<keyword evidence="4" id="KW-0808">Transferase</keyword>
<keyword evidence="6" id="KW-0175">Coiled coil</keyword>
<dbReference type="CDD" id="cd00075">
    <property type="entry name" value="HATPase"/>
    <property type="match status" value="1"/>
</dbReference>
<keyword evidence="10" id="KW-1185">Reference proteome</keyword>
<dbReference type="Gene3D" id="1.10.287.130">
    <property type="match status" value="1"/>
</dbReference>
<accession>A0A844QC96</accession>